<keyword evidence="4" id="KW-0862">Zinc</keyword>
<feature type="domain" description="C2H2-type" evidence="10">
    <location>
        <begin position="885"/>
        <end position="913"/>
    </location>
</feature>
<feature type="region of interest" description="Disordered" evidence="9">
    <location>
        <begin position="322"/>
        <end position="353"/>
    </location>
</feature>
<evidence type="ECO:0000256" key="4">
    <source>
        <dbReference type="ARBA" id="ARBA00022833"/>
    </source>
</evidence>
<dbReference type="EnsemblMetazoa" id="MDOA013855-RA">
    <property type="protein sequence ID" value="MDOA013855-PA"/>
    <property type="gene ID" value="MDOA013855"/>
</dbReference>
<dbReference type="SUPFAM" id="SSF57716">
    <property type="entry name" value="Glucocorticoid receptor-like (DNA-binding domain)"/>
    <property type="match status" value="1"/>
</dbReference>
<dbReference type="GO" id="GO:0005654">
    <property type="term" value="C:nucleoplasm"/>
    <property type="evidence" value="ECO:0007669"/>
    <property type="project" value="TreeGrafter"/>
</dbReference>
<feature type="domain" description="C2H2-type" evidence="10">
    <location>
        <begin position="678"/>
        <end position="706"/>
    </location>
</feature>
<keyword evidence="12" id="KW-1185">Reference proteome</keyword>
<feature type="compositionally biased region" description="Polar residues" evidence="9">
    <location>
        <begin position="588"/>
        <end position="600"/>
    </location>
</feature>
<keyword evidence="3" id="KW-0677">Repeat</keyword>
<dbReference type="GO" id="GO:0008270">
    <property type="term" value="F:zinc ion binding"/>
    <property type="evidence" value="ECO:0007669"/>
    <property type="project" value="UniProtKB-KW"/>
</dbReference>
<dbReference type="GeneID" id="101897703"/>
<dbReference type="Proteomes" id="UP001652621">
    <property type="component" value="Unplaced"/>
</dbReference>
<evidence type="ECO:0000259" key="10">
    <source>
        <dbReference type="PROSITE" id="PS50157"/>
    </source>
</evidence>
<dbReference type="InterPro" id="IPR036236">
    <property type="entry name" value="Znf_C2H2_sf"/>
</dbReference>
<evidence type="ECO:0000313" key="12">
    <source>
        <dbReference type="Proteomes" id="UP001652621"/>
    </source>
</evidence>
<dbReference type="PROSITE" id="PS00028">
    <property type="entry name" value="ZINC_FINGER_C2H2_1"/>
    <property type="match status" value="7"/>
</dbReference>
<keyword evidence="5" id="KW-0805">Transcription regulation</keyword>
<feature type="domain" description="C2H2-type" evidence="10">
    <location>
        <begin position="797"/>
        <end position="820"/>
    </location>
</feature>
<reference evidence="13" key="2">
    <citation type="submission" date="2025-04" db="UniProtKB">
        <authorList>
            <consortium name="RefSeq"/>
        </authorList>
    </citation>
    <scope>IDENTIFICATION</scope>
    <source>
        <strain evidence="13">Aabys</strain>
    </source>
</reference>
<feature type="domain" description="C2H2-type" evidence="10">
    <location>
        <begin position="708"/>
        <end position="735"/>
    </location>
</feature>
<feature type="region of interest" description="Disordered" evidence="9">
    <location>
        <begin position="443"/>
        <end position="606"/>
    </location>
</feature>
<comment type="subcellular location">
    <subcellularLocation>
        <location evidence="1">Nucleus</location>
    </subcellularLocation>
</comment>
<keyword evidence="8" id="KW-0863">Zinc-finger</keyword>
<dbReference type="InterPro" id="IPR012934">
    <property type="entry name" value="Znf_AD"/>
</dbReference>
<name>A0A1I8NCQ1_MUSDO</name>
<dbReference type="GO" id="GO:0002682">
    <property type="term" value="P:regulation of immune system process"/>
    <property type="evidence" value="ECO:0007669"/>
    <property type="project" value="TreeGrafter"/>
</dbReference>
<dbReference type="Gene3D" id="3.30.160.60">
    <property type="entry name" value="Classic Zinc Finger"/>
    <property type="match status" value="5"/>
</dbReference>
<dbReference type="InterPro" id="IPR013087">
    <property type="entry name" value="Znf_C2H2_type"/>
</dbReference>
<dbReference type="SUPFAM" id="SSF57667">
    <property type="entry name" value="beta-beta-alpha zinc fingers"/>
    <property type="match status" value="5"/>
</dbReference>
<gene>
    <name evidence="11" type="primary">101897703</name>
    <name evidence="13" type="synonym">LOC101897703</name>
</gene>
<feature type="domain" description="C2H2-type" evidence="10">
    <location>
        <begin position="738"/>
        <end position="766"/>
    </location>
</feature>
<dbReference type="PANTHER" id="PTHR24399:SF23">
    <property type="entry name" value="C2H2-TYPE DOMAIN-CONTAINING PROTEIN"/>
    <property type="match status" value="1"/>
</dbReference>
<feature type="compositionally biased region" description="Basic residues" evidence="9">
    <location>
        <begin position="483"/>
        <end position="497"/>
    </location>
</feature>
<keyword evidence="7" id="KW-0539">Nucleus</keyword>
<feature type="region of interest" description="Disordered" evidence="9">
    <location>
        <begin position="384"/>
        <end position="427"/>
    </location>
</feature>
<dbReference type="RefSeq" id="XP_005189137.1">
    <property type="nucleotide sequence ID" value="XM_005189080.3"/>
</dbReference>
<reference evidence="11" key="1">
    <citation type="submission" date="2020-05" db="UniProtKB">
        <authorList>
            <consortium name="EnsemblMetazoa"/>
        </authorList>
    </citation>
    <scope>IDENTIFICATION</scope>
    <source>
        <strain evidence="11">Aabys</strain>
    </source>
</reference>
<organism evidence="11">
    <name type="scientific">Musca domestica</name>
    <name type="common">House fly</name>
    <dbReference type="NCBI Taxonomy" id="7370"/>
    <lineage>
        <taxon>Eukaryota</taxon>
        <taxon>Metazoa</taxon>
        <taxon>Ecdysozoa</taxon>
        <taxon>Arthropoda</taxon>
        <taxon>Hexapoda</taxon>
        <taxon>Insecta</taxon>
        <taxon>Pterygota</taxon>
        <taxon>Neoptera</taxon>
        <taxon>Endopterygota</taxon>
        <taxon>Diptera</taxon>
        <taxon>Brachycera</taxon>
        <taxon>Muscomorpha</taxon>
        <taxon>Muscoidea</taxon>
        <taxon>Muscidae</taxon>
        <taxon>Musca</taxon>
    </lineage>
</organism>
<evidence type="ECO:0000256" key="3">
    <source>
        <dbReference type="ARBA" id="ARBA00022737"/>
    </source>
</evidence>
<dbReference type="eggNOG" id="KOG1721">
    <property type="taxonomic scope" value="Eukaryota"/>
</dbReference>
<sequence length="945" mass="109328">MDMCLLCLELQHESVDCIYVSSQQWQENNMNELIEQHFWPLDSIKTNSWICAACFHILNEFHKFYIRIEEAHVDFAMSMKTIKTSPAQPVPPEQNDFEELIDKNTRSIDIVIKLNENIDDSQPIQCRENIKGDKLYAQEQSNLQESLSPAKPNSKCFLTHVNNSSLNLPTDSNIYEYQENELSVQEELNSLLEDSFHENPHTLMNDIRSEDLDARTAVFEAEQHQQLIELLGDEILDSLSKDFLINEMQKDLEQDGQQCIEKRKNEEGQHLQNTAIFFKESLTESQSINGNKLNDLNNQEDNVIDDVPNVVSHVFACSEENSENAISKHQNSPQNFKENSENTLSNNEQTHNDSINKYTDEQKADLNDNQDNAGTSKVIMNAEESPFDEEPISDDNGMDLYNDNTIDEEPITYDDTAPRKRKDPLERNMFRKIPKILIKLDASDEAKSSKETEENEALKEYPQNDEENDTNQLETNANDIPKSKTRLKNRNAKKNAKLKIELAATGDEVKDQEKKDSESKSDTKTPRLRRSLRKLSNVSTSSNECSTTTTSSSSSSYQISPSENENTNSLDGINDIPMEATPGKDAISDSQNDTEPSAVNSGEELPELTRKEYDNFLAKNFRMYCDICKEETKTFSDLRRHFQTVHNEQAYVWCCDKKFRRRCHLVEHIRSHTDVYSYKCKYCERVMSTRRCLRLHEKHVHEKEYNRHTCDICGKAFVSASVLKKHKLIHLSEEEKKFSCNECGKKYGSQTLLDHHVRLIHLEKYVKICDICGMVLRKNDAFERHMLKHSDKPINYMRCDVCGARFVNEKILKSHMALKHPEGGIVEYTCHVCGKVSLNMRSHRRHVQYNHEMTSKYECHLCPKRFKQRTALKEHLAHHSQTPLYTCTYCPMQFISSGNMHAHRKNAHPLEWLEDRRAKYSGKLPPNHIPPSTLPRDESDTTYDS</sequence>
<evidence type="ECO:0000256" key="2">
    <source>
        <dbReference type="ARBA" id="ARBA00022723"/>
    </source>
</evidence>
<dbReference type="Pfam" id="PF07776">
    <property type="entry name" value="zf-AD"/>
    <property type="match status" value="1"/>
</dbReference>
<protein>
    <submittedName>
        <fullName evidence="13">Myoneurin</fullName>
    </submittedName>
</protein>
<evidence type="ECO:0000256" key="9">
    <source>
        <dbReference type="SAM" id="MobiDB-lite"/>
    </source>
</evidence>
<keyword evidence="2" id="KW-0479">Metal-binding</keyword>
<dbReference type="SMART" id="SM00868">
    <property type="entry name" value="zf-AD"/>
    <property type="match status" value="1"/>
</dbReference>
<dbReference type="Pfam" id="PF00096">
    <property type="entry name" value="zf-C2H2"/>
    <property type="match status" value="4"/>
</dbReference>
<dbReference type="Gene3D" id="3.40.1800.20">
    <property type="match status" value="1"/>
</dbReference>
<proteinExistence type="predicted"/>
<dbReference type="AlphaFoldDB" id="A0A1I8NCQ1"/>
<evidence type="ECO:0000256" key="7">
    <source>
        <dbReference type="ARBA" id="ARBA00023242"/>
    </source>
</evidence>
<feature type="compositionally biased region" description="Polar residues" evidence="9">
    <location>
        <begin position="323"/>
        <end position="353"/>
    </location>
</feature>
<dbReference type="VEuPathDB" id="VectorBase:MDOA013855"/>
<dbReference type="PANTHER" id="PTHR24399">
    <property type="entry name" value="ZINC FINGER AND BTB DOMAIN-CONTAINING"/>
    <property type="match status" value="1"/>
</dbReference>
<dbReference type="GO" id="GO:0000978">
    <property type="term" value="F:RNA polymerase II cis-regulatory region sequence-specific DNA binding"/>
    <property type="evidence" value="ECO:0007669"/>
    <property type="project" value="TreeGrafter"/>
</dbReference>
<evidence type="ECO:0000313" key="13">
    <source>
        <dbReference type="RefSeq" id="XP_005189137.1"/>
    </source>
</evidence>
<accession>A0A1I8NCQ1</accession>
<keyword evidence="6" id="KW-0804">Transcription</keyword>
<dbReference type="OrthoDB" id="3565419at2759"/>
<evidence type="ECO:0000256" key="5">
    <source>
        <dbReference type="ARBA" id="ARBA00023015"/>
    </source>
</evidence>
<feature type="region of interest" description="Disordered" evidence="9">
    <location>
        <begin position="921"/>
        <end position="945"/>
    </location>
</feature>
<feature type="compositionally biased region" description="Acidic residues" evidence="9">
    <location>
        <begin position="385"/>
        <end position="397"/>
    </location>
</feature>
<dbReference type="GO" id="GO:0001227">
    <property type="term" value="F:DNA-binding transcription repressor activity, RNA polymerase II-specific"/>
    <property type="evidence" value="ECO:0007669"/>
    <property type="project" value="TreeGrafter"/>
</dbReference>
<feature type="compositionally biased region" description="Basic and acidic residues" evidence="9">
    <location>
        <begin position="507"/>
        <end position="525"/>
    </location>
</feature>
<feature type="domain" description="C2H2-type" evidence="10">
    <location>
        <begin position="857"/>
        <end position="880"/>
    </location>
</feature>
<dbReference type="VEuPathDB" id="VectorBase:MDOMA2_008758"/>
<evidence type="ECO:0000313" key="11">
    <source>
        <dbReference type="EnsemblMetazoa" id="MDOA013855-PA"/>
    </source>
</evidence>
<feature type="compositionally biased region" description="Basic and acidic residues" evidence="9">
    <location>
        <begin position="443"/>
        <end position="459"/>
    </location>
</feature>
<dbReference type="PROSITE" id="PS50157">
    <property type="entry name" value="ZINC_FINGER_C2H2_2"/>
    <property type="match status" value="6"/>
</dbReference>
<evidence type="ECO:0000256" key="8">
    <source>
        <dbReference type="PROSITE-ProRule" id="PRU00042"/>
    </source>
</evidence>
<evidence type="ECO:0000256" key="1">
    <source>
        <dbReference type="ARBA" id="ARBA00004123"/>
    </source>
</evidence>
<dbReference type="SMART" id="SM00355">
    <property type="entry name" value="ZnF_C2H2"/>
    <property type="match status" value="10"/>
</dbReference>
<evidence type="ECO:0000256" key="6">
    <source>
        <dbReference type="ARBA" id="ARBA00023163"/>
    </source>
</evidence>
<dbReference type="GO" id="GO:0001817">
    <property type="term" value="P:regulation of cytokine production"/>
    <property type="evidence" value="ECO:0007669"/>
    <property type="project" value="TreeGrafter"/>
</dbReference>
<dbReference type="KEGG" id="mde:101897703"/>
<feature type="compositionally biased region" description="Low complexity" evidence="9">
    <location>
        <begin position="536"/>
        <end position="565"/>
    </location>
</feature>